<dbReference type="InterPro" id="IPR036390">
    <property type="entry name" value="WH_DNA-bd_sf"/>
</dbReference>
<dbReference type="GeneID" id="96248701"/>
<dbReference type="EMBL" id="JBEYBF010000056">
    <property type="protein sequence ID" value="MEU1957161.1"/>
    <property type="molecule type" value="Genomic_DNA"/>
</dbReference>
<organism evidence="3 4">
    <name type="scientific">Nocardia rhamnosiphila</name>
    <dbReference type="NCBI Taxonomy" id="426716"/>
    <lineage>
        <taxon>Bacteria</taxon>
        <taxon>Bacillati</taxon>
        <taxon>Actinomycetota</taxon>
        <taxon>Actinomycetes</taxon>
        <taxon>Mycobacteriales</taxon>
        <taxon>Nocardiaceae</taxon>
        <taxon>Nocardia</taxon>
    </lineage>
</organism>
<sequence>MRDGLISRPVYTSAPPRVEHSLSPRGEGLAVVANALADRARANHSDIVRGREEFDAGRSSTIPRSPRSRRDPSRHTGDPLVTSVPENLMIPCLVSALPAAKTDDAARKMMSLVSPRPKDMQCLPE</sequence>
<dbReference type="InterPro" id="IPR002577">
    <property type="entry name" value="HTH_HxlR"/>
</dbReference>
<comment type="caution">
    <text evidence="3">The sequence shown here is derived from an EMBL/GenBank/DDBJ whole genome shotgun (WGS) entry which is preliminary data.</text>
</comment>
<evidence type="ECO:0000259" key="2">
    <source>
        <dbReference type="PROSITE" id="PS51118"/>
    </source>
</evidence>
<dbReference type="SUPFAM" id="SSF46785">
    <property type="entry name" value="Winged helix' DNA-binding domain"/>
    <property type="match status" value="1"/>
</dbReference>
<feature type="compositionally biased region" description="Basic and acidic residues" evidence="1">
    <location>
        <begin position="44"/>
        <end position="56"/>
    </location>
</feature>
<evidence type="ECO:0000313" key="4">
    <source>
        <dbReference type="Proteomes" id="UP001550628"/>
    </source>
</evidence>
<gene>
    <name evidence="3" type="ORF">ABZ510_35575</name>
</gene>
<dbReference type="InterPro" id="IPR036388">
    <property type="entry name" value="WH-like_DNA-bd_sf"/>
</dbReference>
<dbReference type="Pfam" id="PF01638">
    <property type="entry name" value="HxlR"/>
    <property type="match status" value="1"/>
</dbReference>
<dbReference type="Proteomes" id="UP001550628">
    <property type="component" value="Unassembled WGS sequence"/>
</dbReference>
<feature type="compositionally biased region" description="Basic and acidic residues" evidence="1">
    <location>
        <begin position="68"/>
        <end position="77"/>
    </location>
</feature>
<proteinExistence type="predicted"/>
<feature type="region of interest" description="Disordered" evidence="1">
    <location>
        <begin position="1"/>
        <end position="22"/>
    </location>
</feature>
<protein>
    <submittedName>
        <fullName evidence="3">Winged helix-turn-helix transcriptional regulator</fullName>
    </submittedName>
</protein>
<dbReference type="Gene3D" id="1.10.10.10">
    <property type="entry name" value="Winged helix-like DNA-binding domain superfamily/Winged helix DNA-binding domain"/>
    <property type="match status" value="1"/>
</dbReference>
<reference evidence="3 4" key="1">
    <citation type="submission" date="2024-06" db="EMBL/GenBank/DDBJ databases">
        <title>The Natural Products Discovery Center: Release of the First 8490 Sequenced Strains for Exploring Actinobacteria Biosynthetic Diversity.</title>
        <authorList>
            <person name="Kalkreuter E."/>
            <person name="Kautsar S.A."/>
            <person name="Yang D."/>
            <person name="Bader C.D."/>
            <person name="Teijaro C.N."/>
            <person name="Fluegel L."/>
            <person name="Davis C.M."/>
            <person name="Simpson J.R."/>
            <person name="Lauterbach L."/>
            <person name="Steele A.D."/>
            <person name="Gui C."/>
            <person name="Meng S."/>
            <person name="Li G."/>
            <person name="Viehrig K."/>
            <person name="Ye F."/>
            <person name="Su P."/>
            <person name="Kiefer A.F."/>
            <person name="Nichols A."/>
            <person name="Cepeda A.J."/>
            <person name="Yan W."/>
            <person name="Fan B."/>
            <person name="Jiang Y."/>
            <person name="Adhikari A."/>
            <person name="Zheng C.-J."/>
            <person name="Schuster L."/>
            <person name="Cowan T.M."/>
            <person name="Smanski M.J."/>
            <person name="Chevrette M.G."/>
            <person name="De Carvalho L.P.S."/>
            <person name="Shen B."/>
        </authorList>
    </citation>
    <scope>NUCLEOTIDE SEQUENCE [LARGE SCALE GENOMIC DNA]</scope>
    <source>
        <strain evidence="3 4">NPDC019708</strain>
    </source>
</reference>
<keyword evidence="4" id="KW-1185">Reference proteome</keyword>
<name>A0ABV2X274_9NOCA</name>
<feature type="region of interest" description="Disordered" evidence="1">
    <location>
        <begin position="44"/>
        <end position="82"/>
    </location>
</feature>
<dbReference type="RefSeq" id="WP_162183773.1">
    <property type="nucleotide sequence ID" value="NZ_JBEYBD010000004.1"/>
</dbReference>
<evidence type="ECO:0000256" key="1">
    <source>
        <dbReference type="SAM" id="MobiDB-lite"/>
    </source>
</evidence>
<feature type="domain" description="HTH hxlR-type" evidence="2">
    <location>
        <begin position="1"/>
        <end position="48"/>
    </location>
</feature>
<accession>A0ABV2X274</accession>
<dbReference type="PROSITE" id="PS51118">
    <property type="entry name" value="HTH_HXLR"/>
    <property type="match status" value="1"/>
</dbReference>
<evidence type="ECO:0000313" key="3">
    <source>
        <dbReference type="EMBL" id="MEU1957161.1"/>
    </source>
</evidence>